<gene>
    <name evidence="1" type="ORF">D0435_00585</name>
</gene>
<proteinExistence type="predicted"/>
<keyword evidence="2" id="KW-1185">Reference proteome</keyword>
<organism evidence="1 2">
    <name type="scientific">Anaerotruncus colihominis</name>
    <dbReference type="NCBI Taxonomy" id="169435"/>
    <lineage>
        <taxon>Bacteria</taxon>
        <taxon>Bacillati</taxon>
        <taxon>Bacillota</taxon>
        <taxon>Clostridia</taxon>
        <taxon>Eubacteriales</taxon>
        <taxon>Oscillospiraceae</taxon>
        <taxon>Anaerotruncus</taxon>
    </lineage>
</organism>
<sequence>MDGYIRVKAGKEFWDILNLIFTDEFMQKHTNFENFEYFRYSSAVMCSWSGEYMIYPETVFNNFVVESTVFKTWDEMVMKAADEKFEKKIS</sequence>
<name>A0A845QEV5_9FIRM</name>
<dbReference type="EMBL" id="QXWK01000001">
    <property type="protein sequence ID" value="NBH60172.1"/>
    <property type="molecule type" value="Genomic_DNA"/>
</dbReference>
<evidence type="ECO:0000313" key="1">
    <source>
        <dbReference type="EMBL" id="NBH60172.1"/>
    </source>
</evidence>
<dbReference type="Proteomes" id="UP000446866">
    <property type="component" value="Unassembled WGS sequence"/>
</dbReference>
<reference evidence="1 2" key="1">
    <citation type="submission" date="2018-08" db="EMBL/GenBank/DDBJ databases">
        <title>Murine metabolic-syndrome-specific gut microbial biobank.</title>
        <authorList>
            <person name="Liu C."/>
        </authorList>
    </citation>
    <scope>NUCLEOTIDE SEQUENCE [LARGE SCALE GENOMIC DNA]</scope>
    <source>
        <strain evidence="1 2">28</strain>
    </source>
</reference>
<protein>
    <submittedName>
        <fullName evidence="1">Uncharacterized protein</fullName>
    </submittedName>
</protein>
<dbReference type="RefSeq" id="WP_160200471.1">
    <property type="nucleotide sequence ID" value="NZ_QXWK01000001.1"/>
</dbReference>
<accession>A0A845QEV5</accession>
<evidence type="ECO:0000313" key="2">
    <source>
        <dbReference type="Proteomes" id="UP000446866"/>
    </source>
</evidence>
<dbReference type="AlphaFoldDB" id="A0A845QEV5"/>
<comment type="caution">
    <text evidence="1">The sequence shown here is derived from an EMBL/GenBank/DDBJ whole genome shotgun (WGS) entry which is preliminary data.</text>
</comment>